<feature type="transmembrane region" description="Helical" evidence="1">
    <location>
        <begin position="41"/>
        <end position="63"/>
    </location>
</feature>
<dbReference type="AlphaFoldDB" id="A0A1V2LGL2"/>
<dbReference type="STRING" id="36022.A0A1V2LGL2"/>
<protein>
    <submittedName>
        <fullName evidence="2">Low-affinity phosphate transporter PHO91</fullName>
    </submittedName>
</protein>
<organism evidence="2 3">
    <name type="scientific">Cyberlindnera fabianii</name>
    <name type="common">Yeast</name>
    <name type="synonym">Hansenula fabianii</name>
    <dbReference type="NCBI Taxonomy" id="36022"/>
    <lineage>
        <taxon>Eukaryota</taxon>
        <taxon>Fungi</taxon>
        <taxon>Dikarya</taxon>
        <taxon>Ascomycota</taxon>
        <taxon>Saccharomycotina</taxon>
        <taxon>Saccharomycetes</taxon>
        <taxon>Phaffomycetales</taxon>
        <taxon>Phaffomycetaceae</taxon>
        <taxon>Cyberlindnera</taxon>
    </lineage>
</organism>
<reference evidence="3" key="1">
    <citation type="journal article" date="2017" name="Genome Announc.">
        <title>Genome sequences of Cyberlindnera fabianii 65, Pichia kudriavzevii 129, and Saccharomyces cerevisiae 131 isolated from fermented masau fruits in Zimbabwe.</title>
        <authorList>
            <person name="van Rijswijck I.M.H."/>
            <person name="Derks M.F.L."/>
            <person name="Abee T."/>
            <person name="de Ridder D."/>
            <person name="Smid E.J."/>
        </authorList>
    </citation>
    <scope>NUCLEOTIDE SEQUENCE [LARGE SCALE GENOMIC DNA]</scope>
    <source>
        <strain evidence="3">65</strain>
    </source>
</reference>
<evidence type="ECO:0000256" key="1">
    <source>
        <dbReference type="SAM" id="Phobius"/>
    </source>
</evidence>
<keyword evidence="1" id="KW-0472">Membrane</keyword>
<keyword evidence="1" id="KW-0812">Transmembrane</keyword>
<sequence length="68" mass="7130">MASAFLCSCAMGLPTSGFPNVTAISLVDDLGERYLTVGNFIVGGVPSSLFAYLTVVTVGYLLMRFSGM</sequence>
<dbReference type="VEuPathDB" id="FungiDB:BON22_0819"/>
<keyword evidence="3" id="KW-1185">Reference proteome</keyword>
<name>A0A1V2LGL2_CYBFA</name>
<gene>
    <name evidence="2" type="ORF">BON22_0819</name>
</gene>
<comment type="caution">
    <text evidence="2">The sequence shown here is derived from an EMBL/GenBank/DDBJ whole genome shotgun (WGS) entry which is preliminary data.</text>
</comment>
<evidence type="ECO:0000313" key="3">
    <source>
        <dbReference type="Proteomes" id="UP000189513"/>
    </source>
</evidence>
<dbReference type="EMBL" id="MPUK01000001">
    <property type="protein sequence ID" value="ONH70211.1"/>
    <property type="molecule type" value="Genomic_DNA"/>
</dbReference>
<dbReference type="Proteomes" id="UP000189513">
    <property type="component" value="Unassembled WGS sequence"/>
</dbReference>
<accession>A0A1V2LGL2</accession>
<evidence type="ECO:0000313" key="2">
    <source>
        <dbReference type="EMBL" id="ONH70211.1"/>
    </source>
</evidence>
<keyword evidence="1" id="KW-1133">Transmembrane helix</keyword>
<proteinExistence type="predicted"/>